<keyword evidence="2" id="KW-0677">Repeat</keyword>
<evidence type="ECO:0000256" key="1">
    <source>
        <dbReference type="ARBA" id="ARBA00022614"/>
    </source>
</evidence>
<reference evidence="4 5" key="1">
    <citation type="submission" date="2024-11" db="EMBL/GenBank/DDBJ databases">
        <title>Adaptive evolution of stress response genes in parasites aligns with host niche diversity.</title>
        <authorList>
            <person name="Hahn C."/>
            <person name="Resl P."/>
        </authorList>
    </citation>
    <scope>NUCLEOTIDE SEQUENCE [LARGE SCALE GENOMIC DNA]</scope>
    <source>
        <strain evidence="4">EGGRZ-B1_66</strain>
        <tissue evidence="4">Body</tissue>
    </source>
</reference>
<keyword evidence="1" id="KW-0433">Leucine-rich repeat</keyword>
<gene>
    <name evidence="4" type="ORF">Ciccas_001901</name>
</gene>
<sequence length="275" mass="32046">MLSHNLIADFTPISACKSLIYLDLEFNLIKQPGQLERLKYFQKLNLADNKIEEINSITQPALEWLNLNNNYISTLQSPGGTHMLSNETLPLLKTLELRGNKLATIEDLSQMRKLEKLFLAQNKFVNLEGIEKFTNLKVLHLRSNLIKRIVMDNLSSLKALEYLNLRGNYLRRFSDLQAFDTLPSLKRLNIMENPIAEKEDYRQCAVAIIKRLKILDKERISKSERKEALEYIETKDFAEEDAVANQEEAQQEIEDDQKEEEDQKDEEDQQDEDDE</sequence>
<dbReference type="SUPFAM" id="SSF52058">
    <property type="entry name" value="L domain-like"/>
    <property type="match status" value="1"/>
</dbReference>
<name>A0ABD2QIQ4_9PLAT</name>
<dbReference type="Pfam" id="PF14580">
    <property type="entry name" value="LRR_9"/>
    <property type="match status" value="1"/>
</dbReference>
<accession>A0ABD2QIQ4</accession>
<dbReference type="InterPro" id="IPR032675">
    <property type="entry name" value="LRR_dom_sf"/>
</dbReference>
<protein>
    <recommendedName>
        <fullName evidence="6">Leucine-rich repeat-containing protein 23</fullName>
    </recommendedName>
</protein>
<feature type="region of interest" description="Disordered" evidence="3">
    <location>
        <begin position="239"/>
        <end position="275"/>
    </location>
</feature>
<dbReference type="InterPro" id="IPR050576">
    <property type="entry name" value="Cilia_flagella_integrity"/>
</dbReference>
<organism evidence="4 5">
    <name type="scientific">Cichlidogyrus casuarinus</name>
    <dbReference type="NCBI Taxonomy" id="1844966"/>
    <lineage>
        <taxon>Eukaryota</taxon>
        <taxon>Metazoa</taxon>
        <taxon>Spiralia</taxon>
        <taxon>Lophotrochozoa</taxon>
        <taxon>Platyhelminthes</taxon>
        <taxon>Monogenea</taxon>
        <taxon>Monopisthocotylea</taxon>
        <taxon>Dactylogyridea</taxon>
        <taxon>Ancyrocephalidae</taxon>
        <taxon>Cichlidogyrus</taxon>
    </lineage>
</organism>
<evidence type="ECO:0000313" key="5">
    <source>
        <dbReference type="Proteomes" id="UP001626550"/>
    </source>
</evidence>
<evidence type="ECO:0000313" key="4">
    <source>
        <dbReference type="EMBL" id="KAL3319428.1"/>
    </source>
</evidence>
<dbReference type="SMART" id="SM00365">
    <property type="entry name" value="LRR_SD22"/>
    <property type="match status" value="4"/>
</dbReference>
<dbReference type="PANTHER" id="PTHR45973:SF35">
    <property type="entry name" value="LEUCINE-RICH REPEAT-CONTAINING PROTEIN 43"/>
    <property type="match status" value="1"/>
</dbReference>
<evidence type="ECO:0000256" key="2">
    <source>
        <dbReference type="ARBA" id="ARBA00022737"/>
    </source>
</evidence>
<dbReference type="Proteomes" id="UP001626550">
    <property type="component" value="Unassembled WGS sequence"/>
</dbReference>
<dbReference type="Gene3D" id="3.80.10.10">
    <property type="entry name" value="Ribonuclease Inhibitor"/>
    <property type="match status" value="2"/>
</dbReference>
<proteinExistence type="predicted"/>
<feature type="compositionally biased region" description="Acidic residues" evidence="3">
    <location>
        <begin position="249"/>
        <end position="275"/>
    </location>
</feature>
<dbReference type="AlphaFoldDB" id="A0ABD2QIQ4"/>
<dbReference type="PANTHER" id="PTHR45973">
    <property type="entry name" value="PROTEIN PHOSPHATASE 1 REGULATORY SUBUNIT SDS22-RELATED"/>
    <property type="match status" value="1"/>
</dbReference>
<dbReference type="EMBL" id="JBJKFK010000137">
    <property type="protein sequence ID" value="KAL3319428.1"/>
    <property type="molecule type" value="Genomic_DNA"/>
</dbReference>
<comment type="caution">
    <text evidence="4">The sequence shown here is derived from an EMBL/GenBank/DDBJ whole genome shotgun (WGS) entry which is preliminary data.</text>
</comment>
<dbReference type="InterPro" id="IPR001611">
    <property type="entry name" value="Leu-rich_rpt"/>
</dbReference>
<keyword evidence="5" id="KW-1185">Reference proteome</keyword>
<evidence type="ECO:0008006" key="6">
    <source>
        <dbReference type="Google" id="ProtNLM"/>
    </source>
</evidence>
<dbReference type="PROSITE" id="PS51450">
    <property type="entry name" value="LRR"/>
    <property type="match status" value="3"/>
</dbReference>
<evidence type="ECO:0000256" key="3">
    <source>
        <dbReference type="SAM" id="MobiDB-lite"/>
    </source>
</evidence>